<dbReference type="EMBL" id="FOHG01000037">
    <property type="protein sequence ID" value="SET19271.1"/>
    <property type="molecule type" value="Genomic_DNA"/>
</dbReference>
<dbReference type="EMBL" id="FNBJ01000061">
    <property type="protein sequence ID" value="SDG20630.1"/>
    <property type="molecule type" value="Genomic_DNA"/>
</dbReference>
<evidence type="ECO:0000313" key="3">
    <source>
        <dbReference type="EMBL" id="SDG20630.1"/>
    </source>
</evidence>
<organism evidence="4 5">
    <name type="scientific">Halanaerobium congolense</name>
    <dbReference type="NCBI Taxonomy" id="54121"/>
    <lineage>
        <taxon>Bacteria</taxon>
        <taxon>Bacillati</taxon>
        <taxon>Bacillota</taxon>
        <taxon>Clostridia</taxon>
        <taxon>Halanaerobiales</taxon>
        <taxon>Halanaerobiaceae</taxon>
        <taxon>Halanaerobium</taxon>
    </lineage>
</organism>
<dbReference type="SUPFAM" id="SSF89447">
    <property type="entry name" value="AbrB/MazE/MraZ-like"/>
    <property type="match status" value="1"/>
</dbReference>
<sequence>MVKTEQRKVDQLGRVMLPFKLRKKAGIEKLDLLEIDVKNKQIVIKKA</sequence>
<dbReference type="AlphaFoldDB" id="A0A1I0CI45"/>
<protein>
    <submittedName>
        <fullName evidence="4">MraZ protein, putative antitoxin-like</fullName>
    </submittedName>
</protein>
<evidence type="ECO:0000313" key="6">
    <source>
        <dbReference type="Proteomes" id="UP000199519"/>
    </source>
</evidence>
<evidence type="ECO:0000259" key="2">
    <source>
        <dbReference type="PROSITE" id="PS51740"/>
    </source>
</evidence>
<dbReference type="Proteomes" id="UP000198612">
    <property type="component" value="Unassembled WGS sequence"/>
</dbReference>
<reference evidence="5 6" key="1">
    <citation type="submission" date="2016-10" db="EMBL/GenBank/DDBJ databases">
        <authorList>
            <person name="Varghese N."/>
            <person name="Submissions S."/>
        </authorList>
    </citation>
    <scope>NUCLEOTIDE SEQUENCE [LARGE SCALE GENOMIC DNA]</scope>
    <source>
        <strain evidence="3 6">WG2</strain>
        <strain evidence="4 5">WG5</strain>
    </source>
</reference>
<gene>
    <name evidence="3" type="ORF">SAMN04488598_1617</name>
    <name evidence="4" type="ORF">SAMN04515652_13721</name>
</gene>
<dbReference type="PROSITE" id="PS51740">
    <property type="entry name" value="SPOVT_ABRB"/>
    <property type="match status" value="1"/>
</dbReference>
<evidence type="ECO:0000313" key="5">
    <source>
        <dbReference type="Proteomes" id="UP000198612"/>
    </source>
</evidence>
<dbReference type="InterPro" id="IPR037914">
    <property type="entry name" value="SpoVT-AbrB_sf"/>
</dbReference>
<dbReference type="Proteomes" id="UP000199519">
    <property type="component" value="Unassembled WGS sequence"/>
</dbReference>
<accession>A0A1I0CI45</accession>
<proteinExistence type="predicted"/>
<keyword evidence="6" id="KW-1185">Reference proteome</keyword>
<dbReference type="InterPro" id="IPR007159">
    <property type="entry name" value="SpoVT-AbrB_dom"/>
</dbReference>
<feature type="domain" description="SpoVT-AbrB" evidence="2">
    <location>
        <begin position="4"/>
        <end position="47"/>
    </location>
</feature>
<evidence type="ECO:0000313" key="4">
    <source>
        <dbReference type="EMBL" id="SET19271.1"/>
    </source>
</evidence>
<dbReference type="Pfam" id="PF04014">
    <property type="entry name" value="MazE_antitoxin"/>
    <property type="match status" value="1"/>
</dbReference>
<dbReference type="RefSeq" id="WP_176760094.1">
    <property type="nucleotide sequence ID" value="NZ_FNBJ01000061.1"/>
</dbReference>
<dbReference type="Gene3D" id="2.10.260.10">
    <property type="match status" value="1"/>
</dbReference>
<dbReference type="GO" id="GO:0003677">
    <property type="term" value="F:DNA binding"/>
    <property type="evidence" value="ECO:0007669"/>
    <property type="project" value="UniProtKB-UniRule"/>
</dbReference>
<name>A0A1I0CI45_9FIRM</name>
<evidence type="ECO:0000256" key="1">
    <source>
        <dbReference type="PROSITE-ProRule" id="PRU01076"/>
    </source>
</evidence>
<keyword evidence="1" id="KW-0238">DNA-binding</keyword>